<gene>
    <name evidence="1" type="ORF">IV87_GL001462</name>
</gene>
<dbReference type="Proteomes" id="UP000051749">
    <property type="component" value="Unassembled WGS sequence"/>
</dbReference>
<accession>A0A0R2JVR6</accession>
<proteinExistence type="predicted"/>
<reference evidence="1 2" key="1">
    <citation type="journal article" date="2015" name="Genome Announc.">
        <title>Expanding the biotechnology potential of lactobacilli through comparative genomics of 213 strains and associated genera.</title>
        <authorList>
            <person name="Sun Z."/>
            <person name="Harris H.M."/>
            <person name="McCann A."/>
            <person name="Guo C."/>
            <person name="Argimon S."/>
            <person name="Zhang W."/>
            <person name="Yang X."/>
            <person name="Jeffery I.B."/>
            <person name="Cooney J.C."/>
            <person name="Kagawa T.F."/>
            <person name="Liu W."/>
            <person name="Song Y."/>
            <person name="Salvetti E."/>
            <person name="Wrobel A."/>
            <person name="Rasinkangas P."/>
            <person name="Parkhill J."/>
            <person name="Rea M.C."/>
            <person name="O'Sullivan O."/>
            <person name="Ritari J."/>
            <person name="Douillard F.P."/>
            <person name="Paul Ross R."/>
            <person name="Yang R."/>
            <person name="Briner A.E."/>
            <person name="Felis G.E."/>
            <person name="de Vos W.M."/>
            <person name="Barrangou R."/>
            <person name="Klaenhammer T.R."/>
            <person name="Caufield P.W."/>
            <person name="Cui Y."/>
            <person name="Zhang H."/>
            <person name="O'Toole P.W."/>
        </authorList>
    </citation>
    <scope>NUCLEOTIDE SEQUENCE [LARGE SCALE GENOMIC DNA]</scope>
    <source>
        <strain evidence="1 2">DSM 22301</strain>
    </source>
</reference>
<dbReference type="AlphaFoldDB" id="A0A0R2JVR6"/>
<organism evidence="1 2">
    <name type="scientific">Pediococcus ethanolidurans</name>
    <dbReference type="NCBI Taxonomy" id="319653"/>
    <lineage>
        <taxon>Bacteria</taxon>
        <taxon>Bacillati</taxon>
        <taxon>Bacillota</taxon>
        <taxon>Bacilli</taxon>
        <taxon>Lactobacillales</taxon>
        <taxon>Lactobacillaceae</taxon>
        <taxon>Pediococcus</taxon>
    </lineage>
</organism>
<dbReference type="PATRIC" id="fig|319653.3.peg.1485"/>
<name>A0A0R2JVR6_9LACO</name>
<sequence length="54" mass="6095">MEDFTMRKTKNALLEYLLKNVQNADLVNKLLVTMVSRGQIALIPATNSTSQSRK</sequence>
<protein>
    <submittedName>
        <fullName evidence="1">Uncharacterized protein</fullName>
    </submittedName>
</protein>
<dbReference type="EMBL" id="JQBY01000035">
    <property type="protein sequence ID" value="KRN81248.1"/>
    <property type="molecule type" value="Genomic_DNA"/>
</dbReference>
<evidence type="ECO:0000313" key="1">
    <source>
        <dbReference type="EMBL" id="KRN81248.1"/>
    </source>
</evidence>
<comment type="caution">
    <text evidence="1">The sequence shown here is derived from an EMBL/GenBank/DDBJ whole genome shotgun (WGS) entry which is preliminary data.</text>
</comment>
<evidence type="ECO:0000313" key="2">
    <source>
        <dbReference type="Proteomes" id="UP000051749"/>
    </source>
</evidence>